<dbReference type="GO" id="GO:0003700">
    <property type="term" value="F:DNA-binding transcription factor activity"/>
    <property type="evidence" value="ECO:0007669"/>
    <property type="project" value="TreeGrafter"/>
</dbReference>
<organism evidence="6 7">
    <name type="scientific">Streptomyces bathyalis</name>
    <dbReference type="NCBI Taxonomy" id="2710756"/>
    <lineage>
        <taxon>Bacteria</taxon>
        <taxon>Bacillati</taxon>
        <taxon>Actinomycetota</taxon>
        <taxon>Actinomycetes</taxon>
        <taxon>Kitasatosporales</taxon>
        <taxon>Streptomycetaceae</taxon>
        <taxon>Streptomyces</taxon>
    </lineage>
</organism>
<feature type="domain" description="IclR-ED" evidence="5">
    <location>
        <begin position="73"/>
        <end position="257"/>
    </location>
</feature>
<evidence type="ECO:0000313" key="7">
    <source>
        <dbReference type="Proteomes" id="UP000595046"/>
    </source>
</evidence>
<dbReference type="InterPro" id="IPR050707">
    <property type="entry name" value="HTH_MetabolicPath_Reg"/>
</dbReference>
<evidence type="ECO:0000259" key="5">
    <source>
        <dbReference type="PROSITE" id="PS51078"/>
    </source>
</evidence>
<dbReference type="PROSITE" id="PS51078">
    <property type="entry name" value="ICLR_ED"/>
    <property type="match status" value="1"/>
</dbReference>
<dbReference type="InterPro" id="IPR005471">
    <property type="entry name" value="Tscrpt_reg_IclR_N"/>
</dbReference>
<proteinExistence type="predicted"/>
<dbReference type="Pfam" id="PF09339">
    <property type="entry name" value="HTH_IclR"/>
    <property type="match status" value="1"/>
</dbReference>
<evidence type="ECO:0000256" key="2">
    <source>
        <dbReference type="ARBA" id="ARBA00023125"/>
    </source>
</evidence>
<dbReference type="EMBL" id="CP048882">
    <property type="protein sequence ID" value="QPP09118.1"/>
    <property type="molecule type" value="Genomic_DNA"/>
</dbReference>
<evidence type="ECO:0000259" key="4">
    <source>
        <dbReference type="PROSITE" id="PS51077"/>
    </source>
</evidence>
<accession>A0A7T1T9X9</accession>
<dbReference type="InterPro" id="IPR014757">
    <property type="entry name" value="Tscrpt_reg_IclR_C"/>
</dbReference>
<keyword evidence="1" id="KW-0805">Transcription regulation</keyword>
<keyword evidence="3" id="KW-0804">Transcription</keyword>
<sequence>MQNSSVDHSDRSVVDRTLKIFGCFNVRNTALTVSEISRSSGLPVATTYRLVSKLLSWGALERAAGNKYSIGLRLWEVASLAPRHSMSRTAALPHMLELQKETNSSVFLSAREEGDGIWLESFWGDGVPYDGSCIVGNRFPLYASASGQVLLAHADPAVQGELYSRGTRAVTGRTVAGSLPLRKLVNDVKRRGYAVDDCEPCDDLSGVAAPIHGGCGSVVACVALCGSSADGSPHQRVKPLLATARRISRELAKLQGARPPSQRRGLDHRGS</sequence>
<dbReference type="RefSeq" id="WP_197352893.1">
    <property type="nucleotide sequence ID" value="NZ_CP048882.1"/>
</dbReference>
<evidence type="ECO:0000256" key="1">
    <source>
        <dbReference type="ARBA" id="ARBA00023015"/>
    </source>
</evidence>
<name>A0A7T1T9X9_9ACTN</name>
<dbReference type="SUPFAM" id="SSF46785">
    <property type="entry name" value="Winged helix' DNA-binding domain"/>
    <property type="match status" value="1"/>
</dbReference>
<dbReference type="InterPro" id="IPR036388">
    <property type="entry name" value="WH-like_DNA-bd_sf"/>
</dbReference>
<dbReference type="InterPro" id="IPR036390">
    <property type="entry name" value="WH_DNA-bd_sf"/>
</dbReference>
<dbReference type="GO" id="GO:0003677">
    <property type="term" value="F:DNA binding"/>
    <property type="evidence" value="ECO:0007669"/>
    <property type="project" value="UniProtKB-KW"/>
</dbReference>
<protein>
    <submittedName>
        <fullName evidence="6">IclR family transcriptional regulator</fullName>
    </submittedName>
</protein>
<feature type="domain" description="HTH iclR-type" evidence="4">
    <location>
        <begin position="11"/>
        <end position="72"/>
    </location>
</feature>
<evidence type="ECO:0000313" key="6">
    <source>
        <dbReference type="EMBL" id="QPP09118.1"/>
    </source>
</evidence>
<dbReference type="PANTHER" id="PTHR30136:SF24">
    <property type="entry name" value="HTH-TYPE TRANSCRIPTIONAL REPRESSOR ALLR"/>
    <property type="match status" value="1"/>
</dbReference>
<dbReference type="SMART" id="SM00346">
    <property type="entry name" value="HTH_ICLR"/>
    <property type="match status" value="1"/>
</dbReference>
<gene>
    <name evidence="6" type="ORF">G4Z16_24930</name>
</gene>
<evidence type="ECO:0000256" key="3">
    <source>
        <dbReference type="ARBA" id="ARBA00023163"/>
    </source>
</evidence>
<dbReference type="SUPFAM" id="SSF55781">
    <property type="entry name" value="GAF domain-like"/>
    <property type="match status" value="1"/>
</dbReference>
<dbReference type="PROSITE" id="PS51077">
    <property type="entry name" value="HTH_ICLR"/>
    <property type="match status" value="1"/>
</dbReference>
<dbReference type="Gene3D" id="1.10.10.10">
    <property type="entry name" value="Winged helix-like DNA-binding domain superfamily/Winged helix DNA-binding domain"/>
    <property type="match status" value="1"/>
</dbReference>
<dbReference type="Pfam" id="PF01614">
    <property type="entry name" value="IclR_C"/>
    <property type="match status" value="1"/>
</dbReference>
<dbReference type="AlphaFoldDB" id="A0A7T1T9X9"/>
<dbReference type="Gene3D" id="3.30.450.40">
    <property type="match status" value="1"/>
</dbReference>
<dbReference type="GO" id="GO:0045892">
    <property type="term" value="P:negative regulation of DNA-templated transcription"/>
    <property type="evidence" value="ECO:0007669"/>
    <property type="project" value="TreeGrafter"/>
</dbReference>
<dbReference type="KEGG" id="sbat:G4Z16_24930"/>
<keyword evidence="2" id="KW-0238">DNA-binding</keyword>
<dbReference type="PANTHER" id="PTHR30136">
    <property type="entry name" value="HELIX-TURN-HELIX TRANSCRIPTIONAL REGULATOR, ICLR FAMILY"/>
    <property type="match status" value="1"/>
</dbReference>
<dbReference type="InterPro" id="IPR029016">
    <property type="entry name" value="GAF-like_dom_sf"/>
</dbReference>
<keyword evidence="7" id="KW-1185">Reference proteome</keyword>
<reference evidence="7" key="1">
    <citation type="submission" date="2020-02" db="EMBL/GenBank/DDBJ databases">
        <title>Streptomyces sp. ASO4wet.</title>
        <authorList>
            <person name="Risdian C."/>
            <person name="Landwehr W."/>
            <person name="Schupp P."/>
            <person name="Wink J."/>
        </authorList>
    </citation>
    <scope>NUCLEOTIDE SEQUENCE [LARGE SCALE GENOMIC DNA]</scope>
    <source>
        <strain evidence="7">ASO4wet</strain>
    </source>
</reference>
<dbReference type="Proteomes" id="UP000595046">
    <property type="component" value="Chromosome"/>
</dbReference>